<keyword evidence="10" id="KW-0547">Nucleotide-binding</keyword>
<dbReference type="UniPathway" id="UPA00077">
    <property type="reaction ID" value="UER00157"/>
</dbReference>
<evidence type="ECO:0000313" key="23">
    <source>
        <dbReference type="EMBL" id="HHS48863.1"/>
    </source>
</evidence>
<evidence type="ECO:0000256" key="17">
    <source>
        <dbReference type="ARBA" id="ARBA00047493"/>
    </source>
</evidence>
<comment type="catalytic activity">
    <reaction evidence="20">
        <text>7,8-dihydropteroate + L-glutamate + ATP = 7,8-dihydrofolate + ADP + phosphate + H(+)</text>
        <dbReference type="Rhea" id="RHEA:23584"/>
        <dbReference type="ChEBI" id="CHEBI:15378"/>
        <dbReference type="ChEBI" id="CHEBI:17839"/>
        <dbReference type="ChEBI" id="CHEBI:29985"/>
        <dbReference type="ChEBI" id="CHEBI:30616"/>
        <dbReference type="ChEBI" id="CHEBI:43474"/>
        <dbReference type="ChEBI" id="CHEBI:57451"/>
        <dbReference type="ChEBI" id="CHEBI:456216"/>
        <dbReference type="EC" id="6.3.2.12"/>
    </reaction>
</comment>
<comment type="catalytic activity">
    <reaction evidence="17">
        <text>(6S)-5,6,7,8-tetrahydrofolyl-(gamma-L-Glu)(n) + L-glutamate + ATP = (6S)-5,6,7,8-tetrahydrofolyl-(gamma-L-Glu)(n+1) + ADP + phosphate + H(+)</text>
        <dbReference type="Rhea" id="RHEA:10580"/>
        <dbReference type="Rhea" id="RHEA-COMP:14738"/>
        <dbReference type="Rhea" id="RHEA-COMP:14740"/>
        <dbReference type="ChEBI" id="CHEBI:15378"/>
        <dbReference type="ChEBI" id="CHEBI:29985"/>
        <dbReference type="ChEBI" id="CHEBI:30616"/>
        <dbReference type="ChEBI" id="CHEBI:43474"/>
        <dbReference type="ChEBI" id="CHEBI:141005"/>
        <dbReference type="ChEBI" id="CHEBI:456216"/>
        <dbReference type="EC" id="6.3.2.17"/>
    </reaction>
</comment>
<evidence type="ECO:0000256" key="2">
    <source>
        <dbReference type="ARBA" id="ARBA00004799"/>
    </source>
</evidence>
<dbReference type="Proteomes" id="UP000886400">
    <property type="component" value="Unassembled WGS sequence"/>
</dbReference>
<comment type="function">
    <text evidence="1">Functions in two distinct reactions of the de novo folate biosynthetic pathway. Catalyzes the addition of a glutamate residue to dihydropteroate (7,8-dihydropteroate or H2Pte) to form dihydrofolate (7,8-dihydrofolate monoglutamate or H2Pte-Glu). Also catalyzes successive additions of L-glutamate to tetrahydrofolate or 10-formyltetrahydrofolate or 5,10-methylenetetrahydrofolate, leading to folylpolyglutamate derivatives.</text>
</comment>
<keyword evidence="12" id="KW-0460">Magnesium</keyword>
<evidence type="ECO:0000256" key="3">
    <source>
        <dbReference type="ARBA" id="ARBA00005150"/>
    </source>
</evidence>
<dbReference type="InterPro" id="IPR004101">
    <property type="entry name" value="Mur_ligase_C"/>
</dbReference>
<dbReference type="InterPro" id="IPR036615">
    <property type="entry name" value="Mur_ligase_C_dom_sf"/>
</dbReference>
<name>A0A7C6A6P3_DESAE</name>
<evidence type="ECO:0000256" key="16">
    <source>
        <dbReference type="ARBA" id="ARBA00032510"/>
    </source>
</evidence>
<dbReference type="Gene3D" id="3.40.1190.10">
    <property type="entry name" value="Mur-like, catalytic domain"/>
    <property type="match status" value="1"/>
</dbReference>
<evidence type="ECO:0000256" key="5">
    <source>
        <dbReference type="ARBA" id="ARBA00013023"/>
    </source>
</evidence>
<comment type="similarity">
    <text evidence="4">Belongs to the folylpolyglutamate synthase family.</text>
</comment>
<dbReference type="EMBL" id="DRZX01000158">
    <property type="protein sequence ID" value="HHS48863.1"/>
    <property type="molecule type" value="Genomic_DNA"/>
</dbReference>
<dbReference type="InterPro" id="IPR001645">
    <property type="entry name" value="Folylpolyglutamate_synth"/>
</dbReference>
<dbReference type="PROSITE" id="PS01012">
    <property type="entry name" value="FOLYLPOLYGLU_SYNT_2"/>
    <property type="match status" value="1"/>
</dbReference>
<feature type="domain" description="Mur ligase central" evidence="22">
    <location>
        <begin position="45"/>
        <end position="194"/>
    </location>
</feature>
<evidence type="ECO:0000256" key="1">
    <source>
        <dbReference type="ARBA" id="ARBA00002714"/>
    </source>
</evidence>
<evidence type="ECO:0000256" key="11">
    <source>
        <dbReference type="ARBA" id="ARBA00022840"/>
    </source>
</evidence>
<comment type="catalytic activity">
    <reaction evidence="18">
        <text>10-formyltetrahydrofolyl-(gamma-L-Glu)(n) + L-glutamate + ATP = 10-formyltetrahydrofolyl-(gamma-L-Glu)(n+1) + ADP + phosphate + H(+)</text>
        <dbReference type="Rhea" id="RHEA:51904"/>
        <dbReference type="Rhea" id="RHEA-COMP:13088"/>
        <dbReference type="Rhea" id="RHEA-COMP:14300"/>
        <dbReference type="ChEBI" id="CHEBI:15378"/>
        <dbReference type="ChEBI" id="CHEBI:29985"/>
        <dbReference type="ChEBI" id="CHEBI:30616"/>
        <dbReference type="ChEBI" id="CHEBI:43474"/>
        <dbReference type="ChEBI" id="CHEBI:134413"/>
        <dbReference type="ChEBI" id="CHEBI:456216"/>
        <dbReference type="EC" id="6.3.2.17"/>
    </reaction>
</comment>
<dbReference type="GO" id="GO:0008841">
    <property type="term" value="F:dihydrofolate synthase activity"/>
    <property type="evidence" value="ECO:0007669"/>
    <property type="project" value="UniProtKB-EC"/>
</dbReference>
<feature type="domain" description="Mur ligase C-terminal" evidence="21">
    <location>
        <begin position="267"/>
        <end position="367"/>
    </location>
</feature>
<organism evidence="23">
    <name type="scientific">Desulfurella acetivorans</name>
    <dbReference type="NCBI Taxonomy" id="33002"/>
    <lineage>
        <taxon>Bacteria</taxon>
        <taxon>Pseudomonadati</taxon>
        <taxon>Campylobacterota</taxon>
        <taxon>Desulfurellia</taxon>
        <taxon>Desulfurellales</taxon>
        <taxon>Desulfurellaceae</taxon>
        <taxon>Desulfurella</taxon>
    </lineage>
</organism>
<evidence type="ECO:0000259" key="22">
    <source>
        <dbReference type="Pfam" id="PF08245"/>
    </source>
</evidence>
<sequence>MQNYIKLKKILEDLQPYSIKLGLDRTIAMLEALRNPHHAFKSIIIGGTNGKGSVAQMLSDSFIHKGYRVGLYTSPHLIQLNERIKVNNKSIDYNTLLSLSLKLEPIAKEFGATYFEFLTVLGFLVFKNLNVEYAVLEVGMGGEFDATNVVDPILSVITSISLDHTEHLGKTIEEITKTKMAIIKKIGVIGKNPPNVVDLIKQSKNVPLYFVDEQYVNRAKNFDLKFLKCDYEKENLACAMLAVDSLNKHYNLGLSAEPMKDTYWPARFEIIKSANKTFIIDGAHNIDGTLRFLECAKKIKGTKMLIYSSLKQKDYKKILNIFDGWFDEILITKIKNQNSINESDIKGTLKNYHFLEDVNTCLQYAQQSTYKNIFIAGSLYLAALAKACSIVEESLP</sequence>
<evidence type="ECO:0000256" key="13">
    <source>
        <dbReference type="ARBA" id="ARBA00022909"/>
    </source>
</evidence>
<dbReference type="PANTHER" id="PTHR11136:SF0">
    <property type="entry name" value="DIHYDROFOLATE SYNTHETASE-RELATED"/>
    <property type="match status" value="1"/>
</dbReference>
<keyword evidence="8" id="KW-0436">Ligase</keyword>
<dbReference type="EC" id="6.3.2.12" evidence="5"/>
<dbReference type="InterPro" id="IPR013221">
    <property type="entry name" value="Mur_ligase_cen"/>
</dbReference>
<dbReference type="InterPro" id="IPR018109">
    <property type="entry name" value="Folylpolyglutamate_synth_CS"/>
</dbReference>
<proteinExistence type="inferred from homology"/>
<dbReference type="Gene3D" id="3.90.190.20">
    <property type="entry name" value="Mur ligase, C-terminal domain"/>
    <property type="match status" value="1"/>
</dbReference>
<dbReference type="GO" id="GO:0046872">
    <property type="term" value="F:metal ion binding"/>
    <property type="evidence" value="ECO:0007669"/>
    <property type="project" value="UniProtKB-KW"/>
</dbReference>
<evidence type="ECO:0000256" key="18">
    <source>
        <dbReference type="ARBA" id="ARBA00047808"/>
    </source>
</evidence>
<dbReference type="InterPro" id="IPR036565">
    <property type="entry name" value="Mur-like_cat_sf"/>
</dbReference>
<dbReference type="AlphaFoldDB" id="A0A7C6A6P3"/>
<dbReference type="PANTHER" id="PTHR11136">
    <property type="entry name" value="FOLYLPOLYGLUTAMATE SYNTHASE-RELATED"/>
    <property type="match status" value="1"/>
</dbReference>
<dbReference type="GO" id="GO:0005524">
    <property type="term" value="F:ATP binding"/>
    <property type="evidence" value="ECO:0007669"/>
    <property type="project" value="UniProtKB-KW"/>
</dbReference>
<keyword evidence="11" id="KW-0067">ATP-binding</keyword>
<evidence type="ECO:0000256" key="20">
    <source>
        <dbReference type="ARBA" id="ARBA00049161"/>
    </source>
</evidence>
<evidence type="ECO:0000256" key="7">
    <source>
        <dbReference type="ARBA" id="ARBA00019357"/>
    </source>
</evidence>
<comment type="caution">
    <text evidence="23">The sequence shown here is derived from an EMBL/GenBank/DDBJ whole genome shotgun (WGS) entry which is preliminary data.</text>
</comment>
<dbReference type="Pfam" id="PF08245">
    <property type="entry name" value="Mur_ligase_M"/>
    <property type="match status" value="1"/>
</dbReference>
<evidence type="ECO:0000256" key="12">
    <source>
        <dbReference type="ARBA" id="ARBA00022842"/>
    </source>
</evidence>
<comment type="catalytic activity">
    <reaction evidence="19">
        <text>(6R)-5,10-methylenetetrahydrofolyl-(gamma-L-Glu)(n) + L-glutamate + ATP = (6R)-5,10-methylenetetrahydrofolyl-(gamma-L-Glu)(n+1) + ADP + phosphate + H(+)</text>
        <dbReference type="Rhea" id="RHEA:51912"/>
        <dbReference type="Rhea" id="RHEA-COMP:13257"/>
        <dbReference type="Rhea" id="RHEA-COMP:13258"/>
        <dbReference type="ChEBI" id="CHEBI:15378"/>
        <dbReference type="ChEBI" id="CHEBI:29985"/>
        <dbReference type="ChEBI" id="CHEBI:30616"/>
        <dbReference type="ChEBI" id="CHEBI:43474"/>
        <dbReference type="ChEBI" id="CHEBI:136572"/>
        <dbReference type="ChEBI" id="CHEBI:456216"/>
        <dbReference type="EC" id="6.3.2.17"/>
    </reaction>
</comment>
<evidence type="ECO:0000256" key="19">
    <source>
        <dbReference type="ARBA" id="ARBA00049035"/>
    </source>
</evidence>
<dbReference type="GO" id="GO:0004326">
    <property type="term" value="F:tetrahydrofolylpolyglutamate synthase activity"/>
    <property type="evidence" value="ECO:0007669"/>
    <property type="project" value="UniProtKB-EC"/>
</dbReference>
<evidence type="ECO:0000256" key="15">
    <source>
        <dbReference type="ARBA" id="ARBA00030592"/>
    </source>
</evidence>
<comment type="pathway">
    <text evidence="2">Cofactor biosynthesis; tetrahydrofolate biosynthesis; 7,8-dihydrofolate from 2-amino-4-hydroxy-6-hydroxymethyl-7,8-dihydropteridine diphosphate and 4-aminobenzoate: step 2/2.</text>
</comment>
<dbReference type="GO" id="GO:0046654">
    <property type="term" value="P:tetrahydrofolate biosynthetic process"/>
    <property type="evidence" value="ECO:0007669"/>
    <property type="project" value="UniProtKB-UniPathway"/>
</dbReference>
<dbReference type="GO" id="GO:0046656">
    <property type="term" value="P:folic acid biosynthetic process"/>
    <property type="evidence" value="ECO:0007669"/>
    <property type="project" value="UniProtKB-KW"/>
</dbReference>
<dbReference type="GO" id="GO:0005737">
    <property type="term" value="C:cytoplasm"/>
    <property type="evidence" value="ECO:0007669"/>
    <property type="project" value="TreeGrafter"/>
</dbReference>
<evidence type="ECO:0000256" key="9">
    <source>
        <dbReference type="ARBA" id="ARBA00022723"/>
    </source>
</evidence>
<evidence type="ECO:0000256" key="8">
    <source>
        <dbReference type="ARBA" id="ARBA00022598"/>
    </source>
</evidence>
<dbReference type="EC" id="6.3.2.17" evidence="6"/>
<evidence type="ECO:0000259" key="21">
    <source>
        <dbReference type="Pfam" id="PF02875"/>
    </source>
</evidence>
<accession>A0A7C6A6P3</accession>
<gene>
    <name evidence="23" type="ORF">ENM99_03265</name>
</gene>
<dbReference type="SUPFAM" id="SSF53244">
    <property type="entry name" value="MurD-like peptide ligases, peptide-binding domain"/>
    <property type="match status" value="1"/>
</dbReference>
<dbReference type="SUPFAM" id="SSF53623">
    <property type="entry name" value="MurD-like peptide ligases, catalytic domain"/>
    <property type="match status" value="1"/>
</dbReference>
<reference evidence="23" key="1">
    <citation type="journal article" date="2020" name="mSystems">
        <title>Genome- and Community-Level Interaction Insights into Carbon Utilization and Element Cycling Functions of Hydrothermarchaeota in Hydrothermal Sediment.</title>
        <authorList>
            <person name="Zhou Z."/>
            <person name="Liu Y."/>
            <person name="Xu W."/>
            <person name="Pan J."/>
            <person name="Luo Z.H."/>
            <person name="Li M."/>
        </authorList>
    </citation>
    <scope>NUCLEOTIDE SEQUENCE [LARGE SCALE GENOMIC DNA]</scope>
    <source>
        <strain evidence="23">SpSt-1135</strain>
    </source>
</reference>
<evidence type="ECO:0000256" key="14">
    <source>
        <dbReference type="ARBA" id="ARBA00030048"/>
    </source>
</evidence>
<dbReference type="NCBIfam" id="TIGR01499">
    <property type="entry name" value="folC"/>
    <property type="match status" value="1"/>
</dbReference>
<keyword evidence="9" id="KW-0479">Metal-binding</keyword>
<evidence type="ECO:0000256" key="10">
    <source>
        <dbReference type="ARBA" id="ARBA00022741"/>
    </source>
</evidence>
<dbReference type="PIRSF" id="PIRSF001563">
    <property type="entry name" value="Folylpolyglu_synth"/>
    <property type="match status" value="1"/>
</dbReference>
<protein>
    <recommendedName>
        <fullName evidence="7">Dihydrofolate synthase/folylpolyglutamate synthase</fullName>
        <ecNumber evidence="5">6.3.2.12</ecNumber>
        <ecNumber evidence="6">6.3.2.17</ecNumber>
    </recommendedName>
    <alternativeName>
        <fullName evidence="16">Folylpoly-gamma-glutamate synthetase-dihydrofolate synthetase</fullName>
    </alternativeName>
    <alternativeName>
        <fullName evidence="14">Folylpolyglutamate synthetase</fullName>
    </alternativeName>
    <alternativeName>
        <fullName evidence="15">Tetrahydrofolylpolyglutamate synthase</fullName>
    </alternativeName>
</protein>
<comment type="pathway">
    <text evidence="3">Cofactor biosynthesis; tetrahydrofolylpolyglutamate biosynthesis.</text>
</comment>
<evidence type="ECO:0000256" key="4">
    <source>
        <dbReference type="ARBA" id="ARBA00008276"/>
    </source>
</evidence>
<evidence type="ECO:0000256" key="6">
    <source>
        <dbReference type="ARBA" id="ARBA00013025"/>
    </source>
</evidence>
<keyword evidence="13" id="KW-0289">Folate biosynthesis</keyword>
<dbReference type="Pfam" id="PF02875">
    <property type="entry name" value="Mur_ligase_C"/>
    <property type="match status" value="1"/>
</dbReference>